<protein>
    <recommendedName>
        <fullName evidence="4">Reverse transcriptase domain-containing protein</fullName>
    </recommendedName>
</protein>
<dbReference type="VEuPathDB" id="TriTrypDB:C4B63_1g232"/>
<feature type="region of interest" description="Disordered" evidence="1">
    <location>
        <begin position="1"/>
        <end position="31"/>
    </location>
</feature>
<dbReference type="VEuPathDB" id="TriTrypDB:TcCL_NonESM09785"/>
<feature type="compositionally biased region" description="Basic residues" evidence="1">
    <location>
        <begin position="21"/>
        <end position="30"/>
    </location>
</feature>
<sequence>MTAPKRYGHTKWNRPSPPPKQHTKHTHCLTRRQPTLSRMYPKKGGTKSSLTPWLRCASGSPREKTWSLTQPEVAISSRRGGAAPSSSGIGCAPHLAWPRMRPASATGKSACPSFCAVSRAIPPYTAAAACCTPLVPGGWEMDRPFPPYVLDVTIRDSLLGSAPGPDDMLNEFLHRLVPVARGTLRTMIHNSFANGSLPGSWKMGDAISIPKPGKDPCRPESYRPITLLSVLLKLAEGMIHRRLSALLPHHPRQLWICTSAFCVGRGGTCYRQITRGLSEFGIVEYERPGDDAPTRRPRRHRSLVVSIDFPTAFDTTDHGKLFCMLDRLPRLGHEPNAGCTTTCGAAMLGYALANSTPGNNSPQLEHRKAASRDPNSSSTVWMICCAAWAASILPPHSCTLTKTHLLPHVRTSMPVLLQCDRSCLLWPHGLPSTA</sequence>
<dbReference type="EMBL" id="PRFC01000004">
    <property type="protein sequence ID" value="PWV20994.1"/>
    <property type="molecule type" value="Genomic_DNA"/>
</dbReference>
<dbReference type="VEuPathDB" id="TriTrypDB:TcG_09666"/>
<comment type="caution">
    <text evidence="2">The sequence shown here is derived from an EMBL/GenBank/DDBJ whole genome shotgun (WGS) entry which is preliminary data.</text>
</comment>
<dbReference type="VEuPathDB" id="TriTrypDB:TcCL_Unassigned04323"/>
<dbReference type="VEuPathDB" id="TriTrypDB:TcYC6_0038380"/>
<gene>
    <name evidence="2" type="ORF">C3747_4g153</name>
</gene>
<dbReference type="VEuPathDB" id="TriTrypDB:Tc_MARK_7663"/>
<dbReference type="PANTHER" id="PTHR19446">
    <property type="entry name" value="REVERSE TRANSCRIPTASES"/>
    <property type="match status" value="1"/>
</dbReference>
<accession>A0A2V2XR39</accession>
<feature type="compositionally biased region" description="Basic residues" evidence="1">
    <location>
        <begin position="1"/>
        <end position="12"/>
    </location>
</feature>
<dbReference type="VEuPathDB" id="TriTrypDB:C4B63_71g174"/>
<dbReference type="AlphaFoldDB" id="A0A2V2XR39"/>
<dbReference type="VEuPathDB" id="TriTrypDB:ECC02_012627"/>
<evidence type="ECO:0000313" key="2">
    <source>
        <dbReference type="EMBL" id="PWV20994.1"/>
    </source>
</evidence>
<name>A0A2V2XR39_TRYCR</name>
<dbReference type="VEuPathDB" id="TriTrypDB:TcBrA4_0065230"/>
<dbReference type="VEuPathDB" id="TriTrypDB:TCDM_10502"/>
<dbReference type="VEuPathDB" id="TriTrypDB:TCSYLVIO_008005"/>
<dbReference type="VEuPathDB" id="TriTrypDB:TCSYLVIO_006944"/>
<evidence type="ECO:0008006" key="4">
    <source>
        <dbReference type="Google" id="ProtNLM"/>
    </source>
</evidence>
<organism evidence="2 3">
    <name type="scientific">Trypanosoma cruzi</name>
    <dbReference type="NCBI Taxonomy" id="5693"/>
    <lineage>
        <taxon>Eukaryota</taxon>
        <taxon>Discoba</taxon>
        <taxon>Euglenozoa</taxon>
        <taxon>Kinetoplastea</taxon>
        <taxon>Metakinetoplastina</taxon>
        <taxon>Trypanosomatida</taxon>
        <taxon>Trypanosomatidae</taxon>
        <taxon>Trypanosoma</taxon>
        <taxon>Schizotrypanum</taxon>
    </lineage>
</organism>
<dbReference type="VEuPathDB" id="TriTrypDB:Tc_MARK_8787"/>
<reference evidence="2 3" key="1">
    <citation type="journal article" date="2018" name="Microb. Genom.">
        <title>Expanding an expanded genome: long-read sequencing of Trypanosoma cruzi.</title>
        <authorList>
            <person name="Berna L."/>
            <person name="Rodriguez M."/>
            <person name="Chiribao M.L."/>
            <person name="Parodi-Talice A."/>
            <person name="Pita S."/>
            <person name="Rijo G."/>
            <person name="Alvarez-Valin F."/>
            <person name="Robello C."/>
        </authorList>
    </citation>
    <scope>NUCLEOTIDE SEQUENCE [LARGE SCALE GENOMIC DNA]</scope>
    <source>
        <strain evidence="2 3">TCC</strain>
    </source>
</reference>
<dbReference type="VEuPathDB" id="TriTrypDB:ECC02_010549"/>
<dbReference type="VEuPathDB" id="TriTrypDB:TcBrA4_0110520"/>
<dbReference type="VEuPathDB" id="TriTrypDB:TcG_09437"/>
<dbReference type="Proteomes" id="UP000246078">
    <property type="component" value="Unassembled WGS sequence"/>
</dbReference>
<evidence type="ECO:0000313" key="3">
    <source>
        <dbReference type="Proteomes" id="UP000246078"/>
    </source>
</evidence>
<proteinExistence type="predicted"/>
<dbReference type="VEuPathDB" id="TriTrypDB:BCY84_02658"/>
<dbReference type="VEuPathDB" id="TriTrypDB:C3747_4g153"/>
<dbReference type="VEuPathDB" id="TriTrypDB:TCDM_13486"/>
<dbReference type="VEuPathDB" id="TriTrypDB:TcYC6_0082580"/>
<evidence type="ECO:0000256" key="1">
    <source>
        <dbReference type="SAM" id="MobiDB-lite"/>
    </source>
</evidence>